<proteinExistence type="predicted"/>
<gene>
    <name evidence="1" type="ORF">BD01_1521</name>
</gene>
<dbReference type="Proteomes" id="UP000019434">
    <property type="component" value="Chromosome"/>
</dbReference>
<accession>W8PM35</accession>
<keyword evidence="2" id="KW-1185">Reference proteome</keyword>
<dbReference type="HOGENOM" id="CLU_382952_0_0_2"/>
<sequence>MRRGFVFTLDAVLALFLVLIMITAITTAESQVQSVYKTKMRMGELGDANAMLKLLRTVPLSQLVPASVIQDWESGTDPVLNLTLVTPDMSPLEIAATYWAVSPIYPGQDYRKKASVILGYILNSTLRGYNYELLINNWTNAFMSKGAYNYSLAKDVSSATLVLSGYAYNQTPRGYVARAFLSKLKAKVTSYTYFGSSAFAYGPNENDYTVVRYYIPNEGELPVDANITEVEWFPQPRWFSCGGSYSYMELYIDGEPVKCGQFKEGQFVAYKTWEVLKDDSLTNSCNILDILKRHSDLRRHVFEVRVYNPCAGGVHPNSFITIKYTTSQANTFNYPHQFHFDEIITRHPFQVENAVFIPGQFRNMSVQVKIINASEVGKAPKLYITYRDKRVEIGYGTYIGDDTFKWTNEQILSKLEGEGITSDELSDTYLWFAVTFGMDYKSPLYPPTVTFNSEVKLDFQDSYVDIDYVPSTYISMYSIDITRSITAEDVVNEEYEKSKYGTEFYTMLEWRFNISESATPLFARLHIVRLHTIGCDEDSYDQKLYIKNDKISWTTVYCHGGNCNPNNPFIDPGFTRWGFVNGMPDYRGNPINDALYPGDNYIEAKTGSCYVMSKEFTTGDYTYLLNAYAPYGNVKPYLMQGYPNIKAYNLTYAYDVGGSVEYGSIIVGDTKAIASGEYANITACQLDPDKYAVDDAVLRLFKNLGGDGCTKPVLVDLGDTMISYVSLPGVPRSISPITVTLRIWRVGG</sequence>
<dbReference type="EMBL" id="CP007264">
    <property type="protein sequence ID" value="AHL23129.1"/>
    <property type="molecule type" value="Genomic_DNA"/>
</dbReference>
<dbReference type="eggNOG" id="arCOG05787">
    <property type="taxonomic scope" value="Archaea"/>
</dbReference>
<dbReference type="STRING" id="195522.BD01_1521"/>
<dbReference type="AlphaFoldDB" id="W8PM35"/>
<evidence type="ECO:0000313" key="1">
    <source>
        <dbReference type="EMBL" id="AHL23129.1"/>
    </source>
</evidence>
<reference evidence="1 2" key="1">
    <citation type="submission" date="2014-02" db="EMBL/GenBank/DDBJ databases">
        <title>Genome Sequence of an Hyperthermophilic Archaeon, Thermococcus nautili 30-1, producing viral vesicles.</title>
        <authorList>
            <person name="Oberto J."/>
            <person name="Gaudin M."/>
            <person name="Cossu M."/>
            <person name="Gorlas A."/>
            <person name="Slesarev A."/>
            <person name="Marguet E."/>
            <person name="Forterre P."/>
        </authorList>
    </citation>
    <scope>NUCLEOTIDE SEQUENCE [LARGE SCALE GENOMIC DNA]</scope>
    <source>
        <strain evidence="1 2">30-1</strain>
    </source>
</reference>
<name>W8PM35_9EURY</name>
<dbReference type="KEGG" id="tnu:BD01_1521"/>
<organism evidence="1 2">
    <name type="scientific">Thermococcus nautili</name>
    <dbReference type="NCBI Taxonomy" id="195522"/>
    <lineage>
        <taxon>Archaea</taxon>
        <taxon>Methanobacteriati</taxon>
        <taxon>Methanobacteriota</taxon>
        <taxon>Thermococci</taxon>
        <taxon>Thermococcales</taxon>
        <taxon>Thermococcaceae</taxon>
        <taxon>Thermococcus</taxon>
    </lineage>
</organism>
<protein>
    <submittedName>
        <fullName evidence="1">Uncharacterized protein</fullName>
    </submittedName>
</protein>
<evidence type="ECO:0000313" key="2">
    <source>
        <dbReference type="Proteomes" id="UP000019434"/>
    </source>
</evidence>